<organism evidence="1 2">
    <name type="scientific">Peribacillus loiseleuriae</name>
    <dbReference type="NCBI Taxonomy" id="1679170"/>
    <lineage>
        <taxon>Bacteria</taxon>
        <taxon>Bacillati</taxon>
        <taxon>Bacillota</taxon>
        <taxon>Bacilli</taxon>
        <taxon>Bacillales</taxon>
        <taxon>Bacillaceae</taxon>
        <taxon>Peribacillus</taxon>
    </lineage>
</organism>
<evidence type="ECO:0008006" key="3">
    <source>
        <dbReference type="Google" id="ProtNLM"/>
    </source>
</evidence>
<dbReference type="Pfam" id="PF10730">
    <property type="entry name" value="DUF2521"/>
    <property type="match status" value="1"/>
</dbReference>
<dbReference type="Proteomes" id="UP000037146">
    <property type="component" value="Unassembled WGS sequence"/>
</dbReference>
<name>A0A0K9GPQ1_9BACI</name>
<reference evidence="2" key="1">
    <citation type="submission" date="2015-07" db="EMBL/GenBank/DDBJ databases">
        <title>Genome sequencing project for genomic taxonomy and phylogenomics of Bacillus-like bacteria.</title>
        <authorList>
            <person name="Liu B."/>
            <person name="Wang J."/>
            <person name="Zhu Y."/>
            <person name="Liu G."/>
            <person name="Chen Q."/>
            <person name="Chen Z."/>
            <person name="Lan J."/>
            <person name="Che J."/>
            <person name="Ge C."/>
            <person name="Shi H."/>
            <person name="Pan Z."/>
            <person name="Liu X."/>
        </authorList>
    </citation>
    <scope>NUCLEOTIDE SEQUENCE [LARGE SCALE GENOMIC DNA]</scope>
    <source>
        <strain evidence="2">FJAT-27997</strain>
    </source>
</reference>
<gene>
    <name evidence="1" type="ORF">AC625_00745</name>
</gene>
<dbReference type="PATRIC" id="fig|1679170.3.peg.139"/>
<evidence type="ECO:0000313" key="2">
    <source>
        <dbReference type="Proteomes" id="UP000037146"/>
    </source>
</evidence>
<comment type="caution">
    <text evidence="1">The sequence shown here is derived from an EMBL/GenBank/DDBJ whole genome shotgun (WGS) entry which is preliminary data.</text>
</comment>
<dbReference type="EMBL" id="LFZW01000001">
    <property type="protein sequence ID" value="KMY48247.1"/>
    <property type="molecule type" value="Genomic_DNA"/>
</dbReference>
<evidence type="ECO:0000313" key="1">
    <source>
        <dbReference type="EMBL" id="KMY48247.1"/>
    </source>
</evidence>
<keyword evidence="2" id="KW-1185">Reference proteome</keyword>
<proteinExistence type="predicted"/>
<dbReference type="AlphaFoldDB" id="A0A0K9GPQ1"/>
<dbReference type="InterPro" id="IPR019667">
    <property type="entry name" value="Uncharacterised_YbaK"/>
</dbReference>
<protein>
    <recommendedName>
        <fullName evidence="3">KINB signaling pathway activation protein</fullName>
    </recommendedName>
</protein>
<sequence length="146" mass="17558">MIIEGFEERRRVRQVKYERRLLRDLSVENMRVGIREFFGPDSFNGIRVSEVLEEGCFDVAVESYLLGGHYSRFGYYGESEDMVKARCQKEETHLIDALFNFILYWGKIGEQELYNDSLYYRCSAYVEMWWREGFQTGERSYKLRLH</sequence>
<dbReference type="RefSeq" id="WP_049679568.1">
    <property type="nucleotide sequence ID" value="NZ_LFZW01000001.1"/>
</dbReference>
<accession>A0A0K9GPQ1</accession>
<dbReference type="STRING" id="1679170.AC625_00745"/>